<keyword evidence="3" id="KW-1185">Reference proteome</keyword>
<evidence type="ECO:0000256" key="1">
    <source>
        <dbReference type="SAM" id="MobiDB-lite"/>
    </source>
</evidence>
<organism evidence="2 3">
    <name type="scientific">Kitasatospora paracochleata</name>
    <dbReference type="NCBI Taxonomy" id="58354"/>
    <lineage>
        <taxon>Bacteria</taxon>
        <taxon>Bacillati</taxon>
        <taxon>Actinomycetota</taxon>
        <taxon>Actinomycetes</taxon>
        <taxon>Kitasatosporales</taxon>
        <taxon>Streptomycetaceae</taxon>
        <taxon>Kitasatospora</taxon>
    </lineage>
</organism>
<comment type="caution">
    <text evidence="2">The sequence shown here is derived from an EMBL/GenBank/DDBJ whole genome shotgun (WGS) entry which is preliminary data.</text>
</comment>
<dbReference type="EMBL" id="JAMZDX010000008">
    <property type="protein sequence ID" value="MCP2314024.1"/>
    <property type="molecule type" value="Genomic_DNA"/>
</dbReference>
<evidence type="ECO:0000313" key="2">
    <source>
        <dbReference type="EMBL" id="MCP2314024.1"/>
    </source>
</evidence>
<reference evidence="2 3" key="1">
    <citation type="submission" date="2022-06" db="EMBL/GenBank/DDBJ databases">
        <title>Sequencing the genomes of 1000 actinobacteria strains.</title>
        <authorList>
            <person name="Klenk H.-P."/>
        </authorList>
    </citation>
    <scope>NUCLEOTIDE SEQUENCE [LARGE SCALE GENOMIC DNA]</scope>
    <source>
        <strain evidence="2 3">DSM 41656</strain>
    </source>
</reference>
<protein>
    <submittedName>
        <fullName evidence="2">Uncharacterized protein</fullName>
    </submittedName>
</protein>
<evidence type="ECO:0000313" key="3">
    <source>
        <dbReference type="Proteomes" id="UP001206483"/>
    </source>
</evidence>
<dbReference type="Proteomes" id="UP001206483">
    <property type="component" value="Unassembled WGS sequence"/>
</dbReference>
<gene>
    <name evidence="2" type="ORF">FHR36_007223</name>
</gene>
<feature type="region of interest" description="Disordered" evidence="1">
    <location>
        <begin position="1"/>
        <end position="32"/>
    </location>
</feature>
<accession>A0ABT1JA91</accession>
<sequence length="32" mass="3398">MGRVVGAVRHRAAGADCQGLPRRAPRLRAPAM</sequence>
<name>A0ABT1JA91_9ACTN</name>
<proteinExistence type="predicted"/>